<evidence type="ECO:0000313" key="1">
    <source>
        <dbReference type="EMBL" id="MBD8890740.1"/>
    </source>
</evidence>
<comment type="caution">
    <text evidence="1">The sequence shown here is derived from an EMBL/GenBank/DDBJ whole genome shotgun (WGS) entry which is preliminary data.</text>
</comment>
<evidence type="ECO:0000313" key="2">
    <source>
        <dbReference type="Proteomes" id="UP000632063"/>
    </source>
</evidence>
<protein>
    <submittedName>
        <fullName evidence="1">Uncharacterized protein</fullName>
    </submittedName>
</protein>
<reference evidence="2" key="1">
    <citation type="submission" date="2020-09" db="EMBL/GenBank/DDBJ databases">
        <title>The genome sequence of strain Labrenzia suaedae 4C16A.</title>
        <authorList>
            <person name="Liu Y."/>
        </authorList>
    </citation>
    <scope>NUCLEOTIDE SEQUENCE [LARGE SCALE GENOMIC DNA]</scope>
    <source>
        <strain evidence="2">4C16A</strain>
    </source>
</reference>
<organism evidence="1 2">
    <name type="scientific">Roseibium litorale</name>
    <dbReference type="NCBI Taxonomy" id="2803841"/>
    <lineage>
        <taxon>Bacteria</taxon>
        <taxon>Pseudomonadati</taxon>
        <taxon>Pseudomonadota</taxon>
        <taxon>Alphaproteobacteria</taxon>
        <taxon>Hyphomicrobiales</taxon>
        <taxon>Stappiaceae</taxon>
        <taxon>Roseibium</taxon>
    </lineage>
</organism>
<dbReference type="EMBL" id="JACYXI010000002">
    <property type="protein sequence ID" value="MBD8890740.1"/>
    <property type="molecule type" value="Genomic_DNA"/>
</dbReference>
<gene>
    <name evidence="1" type="ORF">IG616_04225</name>
</gene>
<reference evidence="1 2" key="2">
    <citation type="journal article" date="2021" name="Int. J. Syst. Evol. Microbiol.">
        <title>Roseibium litorale sp. nov., isolated from a tidal flat sediment and proposal for the reclassification of Labrenzia polysiphoniae as Roseibium polysiphoniae comb. nov.</title>
        <authorList>
            <person name="Liu Y."/>
            <person name="Pei T."/>
            <person name="Du J."/>
            <person name="Chao M."/>
            <person name="Deng M.R."/>
            <person name="Zhu H."/>
        </authorList>
    </citation>
    <scope>NUCLEOTIDE SEQUENCE [LARGE SCALE GENOMIC DNA]</scope>
    <source>
        <strain evidence="1 2">4C16A</strain>
    </source>
</reference>
<proteinExistence type="predicted"/>
<dbReference type="RefSeq" id="WP_192146813.1">
    <property type="nucleotide sequence ID" value="NZ_JACYXI010000002.1"/>
</dbReference>
<keyword evidence="2" id="KW-1185">Reference proteome</keyword>
<dbReference type="Proteomes" id="UP000632063">
    <property type="component" value="Unassembled WGS sequence"/>
</dbReference>
<name>A0ABR9CK03_9HYPH</name>
<accession>A0ABR9CK03</accession>
<sequence length="89" mass="9785">MSPLAQYGSGQTLQQAFQTAPLTTGIFLVEFFLSPEAADPALWMFAIPAMERNAEKRDHDGTSPVNSISLIVLLFCGDIDPILRDVFQL</sequence>